<sequence>RKNQKRRRGHWEDGRLCSIGVEIFRPRSNAGRKFRSVASTPVELFDYGRMVVRLGSKFSSHRLKNNQNNRERQLDKFDYGRNFHPWSSGGAATRVGIGTGGGG</sequence>
<accession>A0A2P5EW25</accession>
<dbReference type="AlphaFoldDB" id="A0A2P5EW25"/>
<proteinExistence type="predicted"/>
<evidence type="ECO:0000313" key="2">
    <source>
        <dbReference type="Proteomes" id="UP000237000"/>
    </source>
</evidence>
<dbReference type="Proteomes" id="UP000237000">
    <property type="component" value="Unassembled WGS sequence"/>
</dbReference>
<keyword evidence="2" id="KW-1185">Reference proteome</keyword>
<protein>
    <submittedName>
        <fullName evidence="1">Uncharacterized protein</fullName>
    </submittedName>
</protein>
<name>A0A2P5EW25_TREOI</name>
<dbReference type="InParanoid" id="A0A2P5EW25"/>
<reference evidence="2" key="1">
    <citation type="submission" date="2016-06" db="EMBL/GenBank/DDBJ databases">
        <title>Parallel loss of symbiosis genes in relatives of nitrogen-fixing non-legume Parasponia.</title>
        <authorList>
            <person name="Van Velzen R."/>
            <person name="Holmer R."/>
            <person name="Bu F."/>
            <person name="Rutten L."/>
            <person name="Van Zeijl A."/>
            <person name="Liu W."/>
            <person name="Santuari L."/>
            <person name="Cao Q."/>
            <person name="Sharma T."/>
            <person name="Shen D."/>
            <person name="Roswanjaya Y."/>
            <person name="Wardhani T."/>
            <person name="Kalhor M.S."/>
            <person name="Jansen J."/>
            <person name="Van den Hoogen J."/>
            <person name="Gungor B."/>
            <person name="Hartog M."/>
            <person name="Hontelez J."/>
            <person name="Verver J."/>
            <person name="Yang W.-C."/>
            <person name="Schijlen E."/>
            <person name="Repin R."/>
            <person name="Schilthuizen M."/>
            <person name="Schranz E."/>
            <person name="Heidstra R."/>
            <person name="Miyata K."/>
            <person name="Fedorova E."/>
            <person name="Kohlen W."/>
            <person name="Bisseling T."/>
            <person name="Smit S."/>
            <person name="Geurts R."/>
        </authorList>
    </citation>
    <scope>NUCLEOTIDE SEQUENCE [LARGE SCALE GENOMIC DNA]</scope>
    <source>
        <strain evidence="2">cv. RG33-2</strain>
    </source>
</reference>
<comment type="caution">
    <text evidence="1">The sequence shown here is derived from an EMBL/GenBank/DDBJ whole genome shotgun (WGS) entry which is preliminary data.</text>
</comment>
<evidence type="ECO:0000313" key="1">
    <source>
        <dbReference type="EMBL" id="PON89741.1"/>
    </source>
</evidence>
<feature type="non-terminal residue" evidence="1">
    <location>
        <position position="1"/>
    </location>
</feature>
<organism evidence="1 2">
    <name type="scientific">Trema orientale</name>
    <name type="common">Charcoal tree</name>
    <name type="synonym">Celtis orientalis</name>
    <dbReference type="NCBI Taxonomy" id="63057"/>
    <lineage>
        <taxon>Eukaryota</taxon>
        <taxon>Viridiplantae</taxon>
        <taxon>Streptophyta</taxon>
        <taxon>Embryophyta</taxon>
        <taxon>Tracheophyta</taxon>
        <taxon>Spermatophyta</taxon>
        <taxon>Magnoliopsida</taxon>
        <taxon>eudicotyledons</taxon>
        <taxon>Gunneridae</taxon>
        <taxon>Pentapetalae</taxon>
        <taxon>rosids</taxon>
        <taxon>fabids</taxon>
        <taxon>Rosales</taxon>
        <taxon>Cannabaceae</taxon>
        <taxon>Trema</taxon>
    </lineage>
</organism>
<gene>
    <name evidence="1" type="ORF">TorRG33x02_144210</name>
</gene>
<dbReference type="EMBL" id="JXTC01000090">
    <property type="protein sequence ID" value="PON89741.1"/>
    <property type="molecule type" value="Genomic_DNA"/>
</dbReference>